<dbReference type="PANTHER" id="PTHR39601:SF1">
    <property type="entry name" value="CHORIOGENIN HMINOR"/>
    <property type="match status" value="1"/>
</dbReference>
<dbReference type="AlphaFoldDB" id="A0AAV9VSD6"/>
<feature type="region of interest" description="Disordered" evidence="1">
    <location>
        <begin position="122"/>
        <end position="158"/>
    </location>
</feature>
<keyword evidence="4" id="KW-1185">Reference proteome</keyword>
<dbReference type="Proteomes" id="UP001370758">
    <property type="component" value="Unassembled WGS sequence"/>
</dbReference>
<dbReference type="InterPro" id="IPR058317">
    <property type="entry name" value="DUF8004"/>
</dbReference>
<organism evidence="3 4">
    <name type="scientific">Arthrobotrys musiformis</name>
    <dbReference type="NCBI Taxonomy" id="47236"/>
    <lineage>
        <taxon>Eukaryota</taxon>
        <taxon>Fungi</taxon>
        <taxon>Dikarya</taxon>
        <taxon>Ascomycota</taxon>
        <taxon>Pezizomycotina</taxon>
        <taxon>Orbiliomycetes</taxon>
        <taxon>Orbiliales</taxon>
        <taxon>Orbiliaceae</taxon>
        <taxon>Arthrobotrys</taxon>
    </lineage>
</organism>
<name>A0AAV9VSD6_9PEZI</name>
<protein>
    <recommendedName>
        <fullName evidence="2">DUF8004 domain-containing protein</fullName>
    </recommendedName>
</protein>
<feature type="domain" description="DUF8004" evidence="2">
    <location>
        <begin position="348"/>
        <end position="435"/>
    </location>
</feature>
<proteinExistence type="predicted"/>
<dbReference type="PANTHER" id="PTHR39601">
    <property type="entry name" value="CHORIOGENIN HMINOR"/>
    <property type="match status" value="1"/>
</dbReference>
<gene>
    <name evidence="3" type="ORF">TWF481_002153</name>
</gene>
<evidence type="ECO:0000313" key="4">
    <source>
        <dbReference type="Proteomes" id="UP001370758"/>
    </source>
</evidence>
<comment type="caution">
    <text evidence="3">The sequence shown here is derived from an EMBL/GenBank/DDBJ whole genome shotgun (WGS) entry which is preliminary data.</text>
</comment>
<feature type="compositionally biased region" description="Low complexity" evidence="1">
    <location>
        <begin position="710"/>
        <end position="757"/>
    </location>
</feature>
<feature type="region of interest" description="Disordered" evidence="1">
    <location>
        <begin position="1"/>
        <end position="86"/>
    </location>
</feature>
<evidence type="ECO:0000259" key="2">
    <source>
        <dbReference type="Pfam" id="PF26013"/>
    </source>
</evidence>
<evidence type="ECO:0000313" key="3">
    <source>
        <dbReference type="EMBL" id="KAK6496130.1"/>
    </source>
</evidence>
<accession>A0AAV9VSD6</accession>
<evidence type="ECO:0000256" key="1">
    <source>
        <dbReference type="SAM" id="MobiDB-lite"/>
    </source>
</evidence>
<reference evidence="3 4" key="1">
    <citation type="submission" date="2023-08" db="EMBL/GenBank/DDBJ databases">
        <authorList>
            <person name="Palmer J.M."/>
        </authorList>
    </citation>
    <scope>NUCLEOTIDE SEQUENCE [LARGE SCALE GENOMIC DNA]</scope>
    <source>
        <strain evidence="3 4">TWF481</strain>
    </source>
</reference>
<feature type="region of interest" description="Disordered" evidence="1">
    <location>
        <begin position="704"/>
        <end position="797"/>
    </location>
</feature>
<feature type="compositionally biased region" description="Polar residues" evidence="1">
    <location>
        <begin position="47"/>
        <end position="59"/>
    </location>
</feature>
<feature type="compositionally biased region" description="Basic and acidic residues" evidence="1">
    <location>
        <begin position="63"/>
        <end position="77"/>
    </location>
</feature>
<sequence length="797" mass="88804">MASPGMHDSSDASTSKNSRFPGMANLFAKKPSSGDIATEKPKESRSGFFQNFKPKSSKATLPKSEENERTVPERPDHPAYGLPGEVLPVFGESSNTTVLGKRPSITLLLDLEEERRPGWQPLFSGNIESEVPDSSKGHDFPIQDEVPKNKGKQKMPLDADQASATSIQERTELEDGLPEGLPLAYQIVAGKDARKCPRYNFSDLYNGFPVRELWDDKGDTLVYLCPKNPTKPRDPSFLVDSMILQSTSDYWVTAFSPVWQSGFEIDKSTYPTAKFALFFAADRPDGRNEETDPLTLLRHYVTMRNVFACIFDSFCVGLLEDDSLLLSDLVDRMLMYFDGSEDSLGERLSEFIIKSGLWDVRNDPAKAADLLRLAATYEMKGLYMEAFAHCVGMWPQVLASGANEDLPEHVTAHLIARYNRLNDNLALFSQNIKGFHLKELWSVSSPASKLPSASRKAYESMRTFLYKYYTRSGFPKWPPENLKSRPMIKRIYTDFCDLYLLLVDRQYTSTQACASYPTLVRYVQALNHIDEVVCKRDVGIPYGIPILPGHFAQTITEENSLRRPEAYRFEMEKKLDTEDLEAIFETMYNMGLANLEAGAGNNITNAFMGFEQSLLKGKTYKGIADARKGIWFLVYGVLDVMAELSIEAGVVFKDEVEYLLCADTRGAFDWEGKRRKEPEPKEVVLNDSYDDWYSPSKLVGRYTPARNSRRAGSSTTATAGPVGAAGSSTAAAALPAGASQPAQAARAARSSTTATAEPVDEAEAEAPARKATRAEQSYPWLLAKNPDWSLGRQRRAA</sequence>
<dbReference type="Pfam" id="PF26013">
    <property type="entry name" value="DUF8004"/>
    <property type="match status" value="1"/>
</dbReference>
<feature type="compositionally biased region" description="Basic and acidic residues" evidence="1">
    <location>
        <begin position="133"/>
        <end position="148"/>
    </location>
</feature>
<dbReference type="EMBL" id="JAVHJL010000011">
    <property type="protein sequence ID" value="KAK6496130.1"/>
    <property type="molecule type" value="Genomic_DNA"/>
</dbReference>